<keyword evidence="1" id="KW-0472">Membrane</keyword>
<gene>
    <name evidence="3" type="ORF">SM757_10190</name>
</gene>
<keyword evidence="1" id="KW-0812">Transmembrane</keyword>
<comment type="caution">
    <text evidence="3">The sequence shown here is derived from an EMBL/GenBank/DDBJ whole genome shotgun (WGS) entry which is preliminary data.</text>
</comment>
<accession>A0ABU5IEH0</accession>
<dbReference type="PROSITE" id="PS50035">
    <property type="entry name" value="PLD"/>
    <property type="match status" value="1"/>
</dbReference>
<dbReference type="InterPro" id="IPR001736">
    <property type="entry name" value="PLipase_D/transphosphatidylase"/>
</dbReference>
<evidence type="ECO:0000259" key="2">
    <source>
        <dbReference type="PROSITE" id="PS50035"/>
    </source>
</evidence>
<name>A0ABU5IEH0_9BURK</name>
<sequence length="425" mass="47539">MLEPDTLLTMALALLVLVVLLGIAIWSIKRHRDPELTLACDQPLHEMLPSVSGLTHSTLMPGNAVELLENGAFFEALFEEIAAARQSLHFETFLWKEGRLGARLAAALAARARAGVQVRVLLDARGCNDMGEAASRLMQESGCRIVRYHAPRLHNLGVLNRRDHRKACIADGRVALVGGHCIVDHWLYEGMKEKPPFHDIGLRLRGPGVHAVQSAFSENWVAECGELFVGEDVFPPLQRAGDITMHVARAKPERAAPAVKILHHLILCMARRRLWIQNPYFLPQDKAIKALAAAVERGVDVRVMVPSADASDMPIVQHAAHHNFERLLRAGVRIFEFPHTLLHQKVLTMDGAWCAIGSSNFDDRSFEINDEITLGLLDQGLAQRLEEIFESDMRECDELDLATWQRRSCGHRLLDRACHLLKEQL</sequence>
<dbReference type="CDD" id="cd09112">
    <property type="entry name" value="PLDc_CLS_2"/>
    <property type="match status" value="1"/>
</dbReference>
<dbReference type="CDD" id="cd09110">
    <property type="entry name" value="PLDc_CLS_1"/>
    <property type="match status" value="1"/>
</dbReference>
<dbReference type="PANTHER" id="PTHR21248:SF22">
    <property type="entry name" value="PHOSPHOLIPASE D"/>
    <property type="match status" value="1"/>
</dbReference>
<dbReference type="Gene3D" id="3.30.870.10">
    <property type="entry name" value="Endonuclease Chain A"/>
    <property type="match status" value="2"/>
</dbReference>
<evidence type="ECO:0000256" key="1">
    <source>
        <dbReference type="SAM" id="Phobius"/>
    </source>
</evidence>
<evidence type="ECO:0000313" key="4">
    <source>
        <dbReference type="Proteomes" id="UP001293718"/>
    </source>
</evidence>
<proteinExistence type="predicted"/>
<organism evidence="3 4">
    <name type="scientific">Azohydromonas lata</name>
    <dbReference type="NCBI Taxonomy" id="45677"/>
    <lineage>
        <taxon>Bacteria</taxon>
        <taxon>Pseudomonadati</taxon>
        <taxon>Pseudomonadota</taxon>
        <taxon>Betaproteobacteria</taxon>
        <taxon>Burkholderiales</taxon>
        <taxon>Sphaerotilaceae</taxon>
        <taxon>Azohydromonas</taxon>
    </lineage>
</organism>
<feature type="domain" description="PLD phosphodiesterase" evidence="2">
    <location>
        <begin position="338"/>
        <end position="365"/>
    </location>
</feature>
<dbReference type="PANTHER" id="PTHR21248">
    <property type="entry name" value="CARDIOLIPIN SYNTHASE"/>
    <property type="match status" value="1"/>
</dbReference>
<keyword evidence="1" id="KW-1133">Transmembrane helix</keyword>
<dbReference type="EMBL" id="JAXOJX010000013">
    <property type="protein sequence ID" value="MDZ5456936.1"/>
    <property type="molecule type" value="Genomic_DNA"/>
</dbReference>
<dbReference type="SUPFAM" id="SSF56024">
    <property type="entry name" value="Phospholipase D/nuclease"/>
    <property type="match status" value="2"/>
</dbReference>
<keyword evidence="4" id="KW-1185">Reference proteome</keyword>
<dbReference type="RefSeq" id="WP_322465373.1">
    <property type="nucleotide sequence ID" value="NZ_JAXOJX010000013.1"/>
</dbReference>
<dbReference type="SMART" id="SM00155">
    <property type="entry name" value="PLDc"/>
    <property type="match status" value="2"/>
</dbReference>
<feature type="transmembrane region" description="Helical" evidence="1">
    <location>
        <begin position="6"/>
        <end position="28"/>
    </location>
</feature>
<dbReference type="Pfam" id="PF13091">
    <property type="entry name" value="PLDc_2"/>
    <property type="match status" value="2"/>
</dbReference>
<protein>
    <submittedName>
        <fullName evidence="3">Phospholipase D-like domain-containing protein</fullName>
    </submittedName>
</protein>
<dbReference type="Proteomes" id="UP001293718">
    <property type="component" value="Unassembled WGS sequence"/>
</dbReference>
<reference evidence="3 4" key="1">
    <citation type="submission" date="2023-11" db="EMBL/GenBank/DDBJ databases">
        <title>Draft genome of Azohydromonas lata strain H1 (DSM1123), a polyhydroxyalkanoate producer.</title>
        <authorList>
            <person name="Traversa D."/>
            <person name="D'Addabbo P."/>
            <person name="Pazzani C."/>
            <person name="Manzari C."/>
            <person name="Chiara M."/>
            <person name="Scrascia M."/>
        </authorList>
    </citation>
    <scope>NUCLEOTIDE SEQUENCE [LARGE SCALE GENOMIC DNA]</scope>
    <source>
        <strain evidence="3 4">H1</strain>
    </source>
</reference>
<evidence type="ECO:0000313" key="3">
    <source>
        <dbReference type="EMBL" id="MDZ5456936.1"/>
    </source>
</evidence>
<dbReference type="InterPro" id="IPR025202">
    <property type="entry name" value="PLD-like_dom"/>
</dbReference>